<dbReference type="PROSITE" id="PS50110">
    <property type="entry name" value="RESPONSE_REGULATORY"/>
    <property type="match status" value="1"/>
</dbReference>
<evidence type="ECO:0000256" key="3">
    <source>
        <dbReference type="SAM" id="MobiDB-lite"/>
    </source>
</evidence>
<evidence type="ECO:0000259" key="4">
    <source>
        <dbReference type="PROSITE" id="PS50110"/>
    </source>
</evidence>
<dbReference type="AlphaFoldDB" id="A0A0G0T8R8"/>
<organism evidence="5 6">
    <name type="scientific">Candidatus Roizmanbacteria bacterium GW2011_GWB1_40_7</name>
    <dbReference type="NCBI Taxonomy" id="1618482"/>
    <lineage>
        <taxon>Bacteria</taxon>
        <taxon>Candidatus Roizmaniibacteriota</taxon>
    </lineage>
</organism>
<dbReference type="Proteomes" id="UP000034664">
    <property type="component" value="Unassembled WGS sequence"/>
</dbReference>
<sequence length="160" mass="17171">MAKILIVDDDLVNSQLYSNKLESEGHTVTLIADGIEAQKQTGTKFDLIMLDVMIPGTDGISLLKEFKTGANKQTPILMFTNLMNDETKKACEENGAEALLYKVDTTPQALIQKIHEYIGLPAPARNASSSEAGGSPDSKASGGRGEAKKTEESVLEEASK</sequence>
<gene>
    <name evidence="5" type="ORF">UU14_C0034G0005</name>
</gene>
<dbReference type="CDD" id="cd00156">
    <property type="entry name" value="REC"/>
    <property type="match status" value="1"/>
</dbReference>
<dbReference type="EMBL" id="LBZM01000034">
    <property type="protein sequence ID" value="KKR71161.1"/>
    <property type="molecule type" value="Genomic_DNA"/>
</dbReference>
<dbReference type="InterPro" id="IPR001789">
    <property type="entry name" value="Sig_transdc_resp-reg_receiver"/>
</dbReference>
<dbReference type="InterPro" id="IPR011006">
    <property type="entry name" value="CheY-like_superfamily"/>
</dbReference>
<comment type="caution">
    <text evidence="5">The sequence shown here is derived from an EMBL/GenBank/DDBJ whole genome shotgun (WGS) entry which is preliminary data.</text>
</comment>
<protein>
    <submittedName>
        <fullName evidence="5">Two component transcriptional regulator, Fis family</fullName>
    </submittedName>
</protein>
<feature type="compositionally biased region" description="Basic and acidic residues" evidence="3">
    <location>
        <begin position="145"/>
        <end position="160"/>
    </location>
</feature>
<name>A0A0G0T8R8_9BACT</name>
<evidence type="ECO:0000256" key="1">
    <source>
        <dbReference type="ARBA" id="ARBA00022553"/>
    </source>
</evidence>
<keyword evidence="1 2" id="KW-0597">Phosphoprotein</keyword>
<dbReference type="Gene3D" id="3.40.50.2300">
    <property type="match status" value="1"/>
</dbReference>
<evidence type="ECO:0000256" key="2">
    <source>
        <dbReference type="PROSITE-ProRule" id="PRU00169"/>
    </source>
</evidence>
<feature type="region of interest" description="Disordered" evidence="3">
    <location>
        <begin position="123"/>
        <end position="160"/>
    </location>
</feature>
<dbReference type="PANTHER" id="PTHR44591:SF25">
    <property type="entry name" value="CHEMOTAXIS TWO-COMPONENT RESPONSE REGULATOR"/>
    <property type="match status" value="1"/>
</dbReference>
<dbReference type="SMART" id="SM00448">
    <property type="entry name" value="REC"/>
    <property type="match status" value="1"/>
</dbReference>
<dbReference type="Pfam" id="PF00072">
    <property type="entry name" value="Response_reg"/>
    <property type="match status" value="1"/>
</dbReference>
<dbReference type="InterPro" id="IPR050595">
    <property type="entry name" value="Bact_response_regulator"/>
</dbReference>
<reference evidence="5 6" key="1">
    <citation type="journal article" date="2015" name="Nature">
        <title>rRNA introns, odd ribosomes, and small enigmatic genomes across a large radiation of phyla.</title>
        <authorList>
            <person name="Brown C.T."/>
            <person name="Hug L.A."/>
            <person name="Thomas B.C."/>
            <person name="Sharon I."/>
            <person name="Castelle C.J."/>
            <person name="Singh A."/>
            <person name="Wilkins M.J."/>
            <person name="Williams K.H."/>
            <person name="Banfield J.F."/>
        </authorList>
    </citation>
    <scope>NUCLEOTIDE SEQUENCE [LARGE SCALE GENOMIC DNA]</scope>
</reference>
<dbReference type="GO" id="GO:0000160">
    <property type="term" value="P:phosphorelay signal transduction system"/>
    <property type="evidence" value="ECO:0007669"/>
    <property type="project" value="InterPro"/>
</dbReference>
<dbReference type="PANTHER" id="PTHR44591">
    <property type="entry name" value="STRESS RESPONSE REGULATOR PROTEIN 1"/>
    <property type="match status" value="1"/>
</dbReference>
<evidence type="ECO:0000313" key="6">
    <source>
        <dbReference type="Proteomes" id="UP000034664"/>
    </source>
</evidence>
<dbReference type="SUPFAM" id="SSF52172">
    <property type="entry name" value="CheY-like"/>
    <property type="match status" value="1"/>
</dbReference>
<feature type="modified residue" description="4-aspartylphosphate" evidence="2">
    <location>
        <position position="51"/>
    </location>
</feature>
<evidence type="ECO:0000313" key="5">
    <source>
        <dbReference type="EMBL" id="KKR71161.1"/>
    </source>
</evidence>
<proteinExistence type="predicted"/>
<accession>A0A0G0T8R8</accession>
<feature type="domain" description="Response regulatory" evidence="4">
    <location>
        <begin position="3"/>
        <end position="117"/>
    </location>
</feature>